<dbReference type="AlphaFoldDB" id="A0A0J7KAQ9"/>
<dbReference type="EMBL" id="LBMM01010585">
    <property type="protein sequence ID" value="KMQ87372.1"/>
    <property type="molecule type" value="Genomic_DNA"/>
</dbReference>
<name>A0A0J7KAQ9_LASNI</name>
<keyword evidence="2" id="KW-1185">Reference proteome</keyword>
<sequence length="80" mass="9302">MRHIWNCKTTRFLRGIIPDMGSIVETTIFEEGSKCYVRVTSVLRYVPVSVYDHRVFREIGEHHVVKASSRVVVNSCHLRV</sequence>
<accession>A0A0J7KAQ9</accession>
<dbReference type="Proteomes" id="UP000036403">
    <property type="component" value="Unassembled WGS sequence"/>
</dbReference>
<proteinExistence type="predicted"/>
<evidence type="ECO:0000313" key="2">
    <source>
        <dbReference type="Proteomes" id="UP000036403"/>
    </source>
</evidence>
<evidence type="ECO:0000313" key="1">
    <source>
        <dbReference type="EMBL" id="KMQ87372.1"/>
    </source>
</evidence>
<organism evidence="1 2">
    <name type="scientific">Lasius niger</name>
    <name type="common">Black garden ant</name>
    <dbReference type="NCBI Taxonomy" id="67767"/>
    <lineage>
        <taxon>Eukaryota</taxon>
        <taxon>Metazoa</taxon>
        <taxon>Ecdysozoa</taxon>
        <taxon>Arthropoda</taxon>
        <taxon>Hexapoda</taxon>
        <taxon>Insecta</taxon>
        <taxon>Pterygota</taxon>
        <taxon>Neoptera</taxon>
        <taxon>Endopterygota</taxon>
        <taxon>Hymenoptera</taxon>
        <taxon>Apocrita</taxon>
        <taxon>Aculeata</taxon>
        <taxon>Formicoidea</taxon>
        <taxon>Formicidae</taxon>
        <taxon>Formicinae</taxon>
        <taxon>Lasius</taxon>
        <taxon>Lasius</taxon>
    </lineage>
</organism>
<dbReference type="PaxDb" id="67767-A0A0J7KAQ9"/>
<comment type="caution">
    <text evidence="1">The sequence shown here is derived from an EMBL/GenBank/DDBJ whole genome shotgun (WGS) entry which is preliminary data.</text>
</comment>
<gene>
    <name evidence="1" type="ORF">RF55_13354</name>
</gene>
<protein>
    <submittedName>
        <fullName evidence="1">Uncharacterized protein</fullName>
    </submittedName>
</protein>
<reference evidence="1 2" key="1">
    <citation type="submission" date="2015-04" db="EMBL/GenBank/DDBJ databases">
        <title>Lasius niger genome sequencing.</title>
        <authorList>
            <person name="Konorov E.A."/>
            <person name="Nikitin M.A."/>
            <person name="Kirill M.V."/>
            <person name="Chang P."/>
        </authorList>
    </citation>
    <scope>NUCLEOTIDE SEQUENCE [LARGE SCALE GENOMIC DNA]</scope>
    <source>
        <tissue evidence="1">Whole</tissue>
    </source>
</reference>